<reference evidence="7 8" key="1">
    <citation type="submission" date="2024-02" db="EMBL/GenBank/DDBJ databases">
        <title>Genome analysis and characterization of Microbaculum marinisediminis sp. nov., isolated from marine sediment.</title>
        <authorList>
            <person name="Du Z.-J."/>
            <person name="Ye Y.-Q."/>
            <person name="Zhang Z.-R."/>
            <person name="Yuan S.-M."/>
            <person name="Zhang X.-Y."/>
        </authorList>
    </citation>
    <scope>NUCLEOTIDE SEQUENCE [LARGE SCALE GENOMIC DNA]</scope>
    <source>
        <strain evidence="7 8">SDUM1044001</strain>
    </source>
</reference>
<keyword evidence="4" id="KW-1278">Translocase</keyword>
<evidence type="ECO:0000256" key="1">
    <source>
        <dbReference type="ARBA" id="ARBA00022448"/>
    </source>
</evidence>
<keyword evidence="2" id="KW-0547">Nucleotide-binding</keyword>
<dbReference type="NCBIfam" id="NF010068">
    <property type="entry name" value="PRK13548.1"/>
    <property type="match status" value="1"/>
</dbReference>
<dbReference type="InterPro" id="IPR003439">
    <property type="entry name" value="ABC_transporter-like_ATP-bd"/>
</dbReference>
<dbReference type="PANTHER" id="PTHR42794:SF1">
    <property type="entry name" value="HEMIN IMPORT ATP-BINDING PROTEIN HMUV"/>
    <property type="match status" value="1"/>
</dbReference>
<dbReference type="GO" id="GO:0005524">
    <property type="term" value="F:ATP binding"/>
    <property type="evidence" value="ECO:0007669"/>
    <property type="project" value="UniProtKB-KW"/>
</dbReference>
<evidence type="ECO:0000313" key="7">
    <source>
        <dbReference type="EMBL" id="MEJ8572599.1"/>
    </source>
</evidence>
<dbReference type="PANTHER" id="PTHR42794">
    <property type="entry name" value="HEMIN IMPORT ATP-BINDING PROTEIN HMUV"/>
    <property type="match status" value="1"/>
</dbReference>
<protein>
    <submittedName>
        <fullName evidence="7">Heme ABC transporter ATP-binding protein</fullName>
    </submittedName>
</protein>
<gene>
    <name evidence="7" type="ORF">V3328_14005</name>
</gene>
<sequence>MIEARGISVRLAGREVLREATLGLSPGELAVVVGPNGAGKTTLLRALVGDLQPWGGEVLFDGVPLSRWHGRDLARRRAVLSQSQHLAFPFTVHEVVSLGLRGGRRGLRAGAEPVASDMVVRTLGRVGLAGYEGRFYQQLSGGEQQRVHLARVLCQLGRPVEDGKVNWLFLDEPTASLDIRHQFEILDLARQHVRAGGGGLAILHDLRLASDYADRVIVVDDGRTVANGPPAATLTADLIERVFGVRADRILALPQVS</sequence>
<dbReference type="Pfam" id="PF00005">
    <property type="entry name" value="ABC_tran"/>
    <property type="match status" value="1"/>
</dbReference>
<keyword evidence="1" id="KW-0813">Transport</keyword>
<evidence type="ECO:0000256" key="2">
    <source>
        <dbReference type="ARBA" id="ARBA00022741"/>
    </source>
</evidence>
<dbReference type="EMBL" id="JAZHOF010000005">
    <property type="protein sequence ID" value="MEJ8572599.1"/>
    <property type="molecule type" value="Genomic_DNA"/>
</dbReference>
<comment type="caution">
    <text evidence="7">The sequence shown here is derived from an EMBL/GenBank/DDBJ whole genome shotgun (WGS) entry which is preliminary data.</text>
</comment>
<dbReference type="CDD" id="cd03214">
    <property type="entry name" value="ABC_Iron-Siderophores_B12_Hemin"/>
    <property type="match status" value="1"/>
</dbReference>
<comment type="function">
    <text evidence="5">Part of the ABC transporter complex HmuTUV involved in hemin import. Responsible for energy coupling to the transport system.</text>
</comment>
<evidence type="ECO:0000256" key="3">
    <source>
        <dbReference type="ARBA" id="ARBA00022840"/>
    </source>
</evidence>
<dbReference type="SUPFAM" id="SSF52540">
    <property type="entry name" value="P-loop containing nucleoside triphosphate hydrolases"/>
    <property type="match status" value="1"/>
</dbReference>
<dbReference type="InterPro" id="IPR027417">
    <property type="entry name" value="P-loop_NTPase"/>
</dbReference>
<dbReference type="PROSITE" id="PS50893">
    <property type="entry name" value="ABC_TRANSPORTER_2"/>
    <property type="match status" value="1"/>
</dbReference>
<proteinExistence type="predicted"/>
<evidence type="ECO:0000256" key="5">
    <source>
        <dbReference type="ARBA" id="ARBA00037066"/>
    </source>
</evidence>
<keyword evidence="3 7" id="KW-0067">ATP-binding</keyword>
<evidence type="ECO:0000313" key="8">
    <source>
        <dbReference type="Proteomes" id="UP001378188"/>
    </source>
</evidence>
<dbReference type="Gene3D" id="3.40.50.300">
    <property type="entry name" value="P-loop containing nucleotide triphosphate hydrolases"/>
    <property type="match status" value="1"/>
</dbReference>
<dbReference type="GO" id="GO:0016887">
    <property type="term" value="F:ATP hydrolysis activity"/>
    <property type="evidence" value="ECO:0007669"/>
    <property type="project" value="InterPro"/>
</dbReference>
<dbReference type="Proteomes" id="UP001378188">
    <property type="component" value="Unassembled WGS sequence"/>
</dbReference>
<dbReference type="SMART" id="SM00382">
    <property type="entry name" value="AAA"/>
    <property type="match status" value="1"/>
</dbReference>
<feature type="domain" description="ABC transporter" evidence="6">
    <location>
        <begin position="2"/>
        <end position="246"/>
    </location>
</feature>
<organism evidence="7 8">
    <name type="scientific">Microbaculum marinum</name>
    <dbReference type="NCBI Taxonomy" id="1764581"/>
    <lineage>
        <taxon>Bacteria</taxon>
        <taxon>Pseudomonadati</taxon>
        <taxon>Pseudomonadota</taxon>
        <taxon>Alphaproteobacteria</taxon>
        <taxon>Hyphomicrobiales</taxon>
        <taxon>Tepidamorphaceae</taxon>
        <taxon>Microbaculum</taxon>
    </lineage>
</organism>
<name>A0AAW9RUE8_9HYPH</name>
<dbReference type="RefSeq" id="WP_340330296.1">
    <property type="nucleotide sequence ID" value="NZ_JAZHOF010000005.1"/>
</dbReference>
<dbReference type="InterPro" id="IPR003593">
    <property type="entry name" value="AAA+_ATPase"/>
</dbReference>
<accession>A0AAW9RUE8</accession>
<evidence type="ECO:0000256" key="4">
    <source>
        <dbReference type="ARBA" id="ARBA00022967"/>
    </source>
</evidence>
<evidence type="ECO:0000259" key="6">
    <source>
        <dbReference type="PROSITE" id="PS50893"/>
    </source>
</evidence>
<dbReference type="AlphaFoldDB" id="A0AAW9RUE8"/>
<keyword evidence="8" id="KW-1185">Reference proteome</keyword>